<dbReference type="PROSITE" id="PS00237">
    <property type="entry name" value="G_PROTEIN_RECEP_F1_1"/>
    <property type="match status" value="1"/>
</dbReference>
<protein>
    <recommendedName>
        <fullName evidence="7">G-protein coupled receptors family 1 profile domain-containing protein</fullName>
    </recommendedName>
</protein>
<evidence type="ECO:0000313" key="9">
    <source>
        <dbReference type="Proteomes" id="UP001292079"/>
    </source>
</evidence>
<accession>A0AAE2D4B3</accession>
<feature type="transmembrane region" description="Helical" evidence="6">
    <location>
        <begin position="257"/>
        <end position="278"/>
    </location>
</feature>
<evidence type="ECO:0000256" key="3">
    <source>
        <dbReference type="ARBA" id="ARBA00022989"/>
    </source>
</evidence>
<feature type="transmembrane region" description="Helical" evidence="6">
    <location>
        <begin position="381"/>
        <end position="403"/>
    </location>
</feature>
<feature type="transmembrane region" description="Helical" evidence="6">
    <location>
        <begin position="161"/>
        <end position="180"/>
    </location>
</feature>
<dbReference type="EMBL" id="JALJAT010000004">
    <property type="protein sequence ID" value="KAK4470697.1"/>
    <property type="molecule type" value="Genomic_DNA"/>
</dbReference>
<feature type="domain" description="G-protein coupled receptors family 1 profile" evidence="7">
    <location>
        <begin position="142"/>
        <end position="731"/>
    </location>
</feature>
<evidence type="ECO:0000256" key="2">
    <source>
        <dbReference type="ARBA" id="ARBA00022692"/>
    </source>
</evidence>
<keyword evidence="5" id="KW-0807">Transducer</keyword>
<dbReference type="PANTHER" id="PTHR46641:SF25">
    <property type="entry name" value="CNMAMIDE RECEPTOR-RELATED"/>
    <property type="match status" value="1"/>
</dbReference>
<evidence type="ECO:0000256" key="6">
    <source>
        <dbReference type="SAM" id="Phobius"/>
    </source>
</evidence>
<keyword evidence="3 6" id="KW-1133">Transmembrane helix</keyword>
<feature type="transmembrane region" description="Helical" evidence="6">
    <location>
        <begin position="718"/>
        <end position="734"/>
    </location>
</feature>
<comment type="caution">
    <text evidence="8">The sequence shown here is derived from an EMBL/GenBank/DDBJ whole genome shotgun (WGS) entry which is preliminary data.</text>
</comment>
<dbReference type="CDD" id="cd00637">
    <property type="entry name" value="7tm_classA_rhodopsin-like"/>
    <property type="match status" value="1"/>
</dbReference>
<feature type="transmembrane region" description="Helical" evidence="6">
    <location>
        <begin position="126"/>
        <end position="149"/>
    </location>
</feature>
<evidence type="ECO:0000256" key="4">
    <source>
        <dbReference type="ARBA" id="ARBA00023136"/>
    </source>
</evidence>
<dbReference type="InterPro" id="IPR017452">
    <property type="entry name" value="GPCR_Rhodpsn_7TM"/>
</dbReference>
<evidence type="ECO:0000313" key="8">
    <source>
        <dbReference type="EMBL" id="KAK4470697.1"/>
    </source>
</evidence>
<dbReference type="InterPro" id="IPR000276">
    <property type="entry name" value="GPCR_Rhodpsn"/>
</dbReference>
<comment type="similarity">
    <text evidence="5">Belongs to the G-protein coupled receptor 1 family.</text>
</comment>
<feature type="transmembrane region" description="Helical" evidence="6">
    <location>
        <begin position="215"/>
        <end position="236"/>
    </location>
</feature>
<organism evidence="8 9">
    <name type="scientific">Schistosoma mekongi</name>
    <name type="common">Parasitic worm</name>
    <dbReference type="NCBI Taxonomy" id="38744"/>
    <lineage>
        <taxon>Eukaryota</taxon>
        <taxon>Metazoa</taxon>
        <taxon>Spiralia</taxon>
        <taxon>Lophotrochozoa</taxon>
        <taxon>Platyhelminthes</taxon>
        <taxon>Trematoda</taxon>
        <taxon>Digenea</taxon>
        <taxon>Strigeidida</taxon>
        <taxon>Schistosomatoidea</taxon>
        <taxon>Schistosomatidae</taxon>
        <taxon>Schistosoma</taxon>
    </lineage>
</organism>
<dbReference type="GO" id="GO:0016020">
    <property type="term" value="C:membrane"/>
    <property type="evidence" value="ECO:0007669"/>
    <property type="project" value="UniProtKB-SubCell"/>
</dbReference>
<reference evidence="8" key="2">
    <citation type="journal article" date="2023" name="Infect Dis Poverty">
        <title>Chromosome-scale genome of the human blood fluke Schistosoma mekongi and its implications for public health.</title>
        <authorList>
            <person name="Zhou M."/>
            <person name="Xu L."/>
            <person name="Xu D."/>
            <person name="Chen W."/>
            <person name="Khan J."/>
            <person name="Hu Y."/>
            <person name="Huang H."/>
            <person name="Wei H."/>
            <person name="Zhang Y."/>
            <person name="Chusongsang P."/>
            <person name="Tanasarnprasert K."/>
            <person name="Hu X."/>
            <person name="Limpanont Y."/>
            <person name="Lv Z."/>
        </authorList>
    </citation>
    <scope>NUCLEOTIDE SEQUENCE</scope>
    <source>
        <strain evidence="8">LV_2022a</strain>
    </source>
</reference>
<keyword evidence="4 6" id="KW-0472">Membrane</keyword>
<proteinExistence type="inferred from homology"/>
<keyword evidence="2 5" id="KW-0812">Transmembrane</keyword>
<comment type="subcellular location">
    <subcellularLocation>
        <location evidence="1">Membrane</location>
    </subcellularLocation>
</comment>
<reference evidence="8" key="1">
    <citation type="submission" date="2022-04" db="EMBL/GenBank/DDBJ databases">
        <authorList>
            <person name="Xu L."/>
            <person name="Lv Z."/>
        </authorList>
    </citation>
    <scope>NUCLEOTIDE SEQUENCE</scope>
    <source>
        <strain evidence="8">LV_2022a</strain>
    </source>
</reference>
<feature type="transmembrane region" description="Helical" evidence="6">
    <location>
        <begin position="670"/>
        <end position="689"/>
    </location>
</feature>
<keyword evidence="9" id="KW-1185">Reference proteome</keyword>
<dbReference type="Proteomes" id="UP001292079">
    <property type="component" value="Unassembled WGS sequence"/>
</dbReference>
<name>A0AAE2D4B3_SCHME</name>
<dbReference type="PROSITE" id="PS50262">
    <property type="entry name" value="G_PROTEIN_RECEP_F1_2"/>
    <property type="match status" value="1"/>
</dbReference>
<sequence length="808" mass="95378">MLIININFLDKSNLHVDDSNIVYIIQFIKIIQLIKSFVTKASVYLLKKNTTMNNRLDYEFNSQLLPQYKEYQLYSLNELCSQELKQIYYNHTWLINITEEIRSTMEQLNRPCEKIQRFEWMLEREYFVAITMGLLACFGLTGNLLSCIVIIKHLLKFSETFILFVFLSLADSLVVIMQTIDAYRNSVAVDFYTLISLDEISHPSNVWRRDWNCKLFLYFWHLSLQFSAWLVMALTVDRYASLKQFYISRSRRSLHCRAWLIGGGILILLAFLNLPFLIYVKSVIYEMPCGYSHFCIFINPTEDREMTEVGEQTRIDELDHFINGTLLFSNQSNEINQTIDCKHILALHNIFTEPPVETKSSIKSPFFNARYISIWLSRQHLIIFGFIPYTVTIIFNVLLIHYLRSLPWFHPKQKCNTTLSLENNVKVKPKFLICLNKCCMSMFQWVEKFNSKEVKATKPYNDNNNNNNNINGNNNMQHPLIPCRCVLHPKNIPVIISSTCSYPLNRRKQIHKLVKMFDNNGINNNNNNWNMIITYCPISGYYMTSSNNTPHTWDGTFKNNNDNANKIQLKHFQSSSLNETLSNNSKYSSCVSLKLGAENNHLYSNHIENESQNNGENNNNNNLCRYYSQSKHDCNSLLNIQNTDIHNLIHKSRSNSIKTGWFVGQTRTTILLLVVTFTFIGLTLPYLVYVELKQFNVVDLTNAENYRPEHMIEELCRFLFFINNSLTFFIYMTGRQFRRGFYRLMHHFKYFLRSLICPHIEKQNRWYSHPPYKNPTFKLIKPGKHYTLHRHSIQHYYHSYQIKTIHQQ</sequence>
<dbReference type="PRINTS" id="PR00237">
    <property type="entry name" value="GPCRRHODOPSN"/>
</dbReference>
<keyword evidence="5" id="KW-0675">Receptor</keyword>
<evidence type="ECO:0000256" key="5">
    <source>
        <dbReference type="RuleBase" id="RU000688"/>
    </source>
</evidence>
<dbReference type="GO" id="GO:0004930">
    <property type="term" value="F:G protein-coupled receptor activity"/>
    <property type="evidence" value="ECO:0007669"/>
    <property type="project" value="UniProtKB-KW"/>
</dbReference>
<evidence type="ECO:0000259" key="7">
    <source>
        <dbReference type="PROSITE" id="PS50262"/>
    </source>
</evidence>
<dbReference type="InterPro" id="IPR052954">
    <property type="entry name" value="GPCR-Ligand_Int"/>
</dbReference>
<dbReference type="AlphaFoldDB" id="A0AAE2D4B3"/>
<dbReference type="SUPFAM" id="SSF81321">
    <property type="entry name" value="Family A G protein-coupled receptor-like"/>
    <property type="match status" value="1"/>
</dbReference>
<evidence type="ECO:0000256" key="1">
    <source>
        <dbReference type="ARBA" id="ARBA00004370"/>
    </source>
</evidence>
<keyword evidence="5" id="KW-0297">G-protein coupled receptor</keyword>
<dbReference type="Gene3D" id="1.20.1070.10">
    <property type="entry name" value="Rhodopsin 7-helix transmembrane proteins"/>
    <property type="match status" value="2"/>
</dbReference>
<gene>
    <name evidence="8" type="ORF">MN116_006226</name>
</gene>
<dbReference type="PANTHER" id="PTHR46641">
    <property type="entry name" value="FMRFAMIDE RECEPTOR-RELATED"/>
    <property type="match status" value="1"/>
</dbReference>